<evidence type="ECO:0000313" key="3">
    <source>
        <dbReference type="Proteomes" id="UP000327118"/>
    </source>
</evidence>
<dbReference type="Proteomes" id="UP000327118">
    <property type="component" value="Unassembled WGS sequence"/>
</dbReference>
<dbReference type="AlphaFoldDB" id="A0A5N6Z3C9"/>
<name>A0A5N6Z3C9_9EURO</name>
<proteinExistence type="predicted"/>
<reference evidence="3" key="1">
    <citation type="submission" date="2019-04" db="EMBL/GenBank/DDBJ databases">
        <title>Friends and foes A comparative genomics studyof 23 Aspergillus species from section Flavi.</title>
        <authorList>
            <consortium name="DOE Joint Genome Institute"/>
            <person name="Kjaerbolling I."/>
            <person name="Vesth T."/>
            <person name="Frisvad J.C."/>
            <person name="Nybo J.L."/>
            <person name="Theobald S."/>
            <person name="Kildgaard S."/>
            <person name="Isbrandt T."/>
            <person name="Kuo A."/>
            <person name="Sato A."/>
            <person name="Lyhne E.K."/>
            <person name="Kogle M.E."/>
            <person name="Wiebenga A."/>
            <person name="Kun R.S."/>
            <person name="Lubbers R.J."/>
            <person name="Makela M.R."/>
            <person name="Barry K."/>
            <person name="Chovatia M."/>
            <person name="Clum A."/>
            <person name="Daum C."/>
            <person name="Haridas S."/>
            <person name="He G."/>
            <person name="LaButti K."/>
            <person name="Lipzen A."/>
            <person name="Mondo S."/>
            <person name="Riley R."/>
            <person name="Salamov A."/>
            <person name="Simmons B.A."/>
            <person name="Magnuson J.K."/>
            <person name="Henrissat B."/>
            <person name="Mortensen U.H."/>
            <person name="Larsen T.O."/>
            <person name="Devries R.P."/>
            <person name="Grigoriev I.V."/>
            <person name="Machida M."/>
            <person name="Baker S.E."/>
            <person name="Andersen M.R."/>
        </authorList>
    </citation>
    <scope>NUCLEOTIDE SEQUENCE [LARGE SCALE GENOMIC DNA]</scope>
    <source>
        <strain evidence="3">CBS 553.77</strain>
    </source>
</reference>
<protein>
    <submittedName>
        <fullName evidence="2">Uncharacterized protein</fullName>
    </submittedName>
</protein>
<dbReference type="EMBL" id="ML739163">
    <property type="protein sequence ID" value="KAE8351593.1"/>
    <property type="molecule type" value="Genomic_DNA"/>
</dbReference>
<keyword evidence="1" id="KW-0472">Membrane</keyword>
<gene>
    <name evidence="2" type="ORF">BDV28DRAFT_17498</name>
</gene>
<feature type="transmembrane region" description="Helical" evidence="1">
    <location>
        <begin position="25"/>
        <end position="46"/>
    </location>
</feature>
<evidence type="ECO:0000313" key="2">
    <source>
        <dbReference type="EMBL" id="KAE8351593.1"/>
    </source>
</evidence>
<keyword evidence="1" id="KW-1133">Transmembrane helix</keyword>
<feature type="transmembrane region" description="Helical" evidence="1">
    <location>
        <begin position="92"/>
        <end position="111"/>
    </location>
</feature>
<feature type="transmembrane region" description="Helical" evidence="1">
    <location>
        <begin position="67"/>
        <end position="86"/>
    </location>
</feature>
<accession>A0A5N6Z3C9</accession>
<organism evidence="2 3">
    <name type="scientific">Aspergillus coremiiformis</name>
    <dbReference type="NCBI Taxonomy" id="138285"/>
    <lineage>
        <taxon>Eukaryota</taxon>
        <taxon>Fungi</taxon>
        <taxon>Dikarya</taxon>
        <taxon>Ascomycota</taxon>
        <taxon>Pezizomycotina</taxon>
        <taxon>Eurotiomycetes</taxon>
        <taxon>Eurotiomycetidae</taxon>
        <taxon>Eurotiales</taxon>
        <taxon>Aspergillaceae</taxon>
        <taxon>Aspergillus</taxon>
        <taxon>Aspergillus subgen. Circumdati</taxon>
    </lineage>
</organism>
<keyword evidence="3" id="KW-1185">Reference proteome</keyword>
<sequence>MGLSFGLDPLRKHYLQHSGPESSQYFVYFTLIQFPGFFYPTPPFLLSVSSDFRSLSPPYISVHVWRLRSLLILPNFFSLLCVLYRLELGSFSHPLSLALFFLLFVTLAGVFSRNL</sequence>
<evidence type="ECO:0000256" key="1">
    <source>
        <dbReference type="SAM" id="Phobius"/>
    </source>
</evidence>
<keyword evidence="1" id="KW-0812">Transmembrane</keyword>